<dbReference type="STRING" id="1192034.CAP_5992"/>
<feature type="region of interest" description="Disordered" evidence="2">
    <location>
        <begin position="136"/>
        <end position="155"/>
    </location>
</feature>
<dbReference type="SUPFAM" id="SSF53850">
    <property type="entry name" value="Periplasmic binding protein-like II"/>
    <property type="match status" value="1"/>
</dbReference>
<dbReference type="InterPro" id="IPR005119">
    <property type="entry name" value="LysR_subst-bd"/>
</dbReference>
<reference evidence="4 5" key="1">
    <citation type="submission" date="2013-05" db="EMBL/GenBank/DDBJ databases">
        <title>Genome assembly of Chondromyces apiculatus DSM 436.</title>
        <authorList>
            <person name="Sharma G."/>
            <person name="Khatri I."/>
            <person name="Kaur C."/>
            <person name="Mayilraj S."/>
            <person name="Subramanian S."/>
        </authorList>
    </citation>
    <scope>NUCLEOTIDE SEQUENCE [LARGE SCALE GENOMIC DNA]</scope>
    <source>
        <strain evidence="4 5">DSM 436</strain>
    </source>
</reference>
<feature type="domain" description="LysR substrate-binding" evidence="3">
    <location>
        <begin position="39"/>
        <end position="136"/>
    </location>
</feature>
<dbReference type="PANTHER" id="PTHR30537:SF5">
    <property type="entry name" value="HTH-TYPE TRANSCRIPTIONAL ACTIVATOR TTDR-RELATED"/>
    <property type="match status" value="1"/>
</dbReference>
<dbReference type="EMBL" id="ASRX01000005">
    <property type="protein sequence ID" value="EYF08231.1"/>
    <property type="molecule type" value="Genomic_DNA"/>
</dbReference>
<name>A0A017THZ5_9BACT</name>
<evidence type="ECO:0000256" key="2">
    <source>
        <dbReference type="SAM" id="MobiDB-lite"/>
    </source>
</evidence>
<evidence type="ECO:0000259" key="3">
    <source>
        <dbReference type="Pfam" id="PF03466"/>
    </source>
</evidence>
<organism evidence="4 5">
    <name type="scientific">Chondromyces apiculatus DSM 436</name>
    <dbReference type="NCBI Taxonomy" id="1192034"/>
    <lineage>
        <taxon>Bacteria</taxon>
        <taxon>Pseudomonadati</taxon>
        <taxon>Myxococcota</taxon>
        <taxon>Polyangia</taxon>
        <taxon>Polyangiales</taxon>
        <taxon>Polyangiaceae</taxon>
        <taxon>Chondromyces</taxon>
    </lineage>
</organism>
<evidence type="ECO:0000313" key="5">
    <source>
        <dbReference type="Proteomes" id="UP000019678"/>
    </source>
</evidence>
<dbReference type="OrthoDB" id="9810065at2"/>
<protein>
    <submittedName>
        <fullName evidence="4">Transcriptional regulator, LysR family</fullName>
    </submittedName>
</protein>
<comment type="similarity">
    <text evidence="1">Belongs to the LysR transcriptional regulatory family.</text>
</comment>
<keyword evidence="5" id="KW-1185">Reference proteome</keyword>
<proteinExistence type="inferred from homology"/>
<gene>
    <name evidence="4" type="ORF">CAP_5992</name>
</gene>
<sequence>MTPSSGSAPHFGELEQVAVRVREERQAPLDHRQVEGLGDEGRLLEWTLRRGKERRTLDVTGPLILDDMRSVLGSAREGNGLAYVFEQFAARDLASGALERVLPVHALVREAFYLYYPSRVQLPPKLRVFIDWFRDKNEPPGEAKPPRDGFRGRSS</sequence>
<dbReference type="Gene3D" id="3.40.190.290">
    <property type="match status" value="1"/>
</dbReference>
<dbReference type="InterPro" id="IPR058163">
    <property type="entry name" value="LysR-type_TF_proteobact-type"/>
</dbReference>
<accession>A0A017THZ5</accession>
<dbReference type="RefSeq" id="WP_052374108.1">
    <property type="nucleotide sequence ID" value="NZ_ASRX01000005.1"/>
</dbReference>
<dbReference type="Proteomes" id="UP000019678">
    <property type="component" value="Unassembled WGS sequence"/>
</dbReference>
<dbReference type="eggNOG" id="COG0583">
    <property type="taxonomic scope" value="Bacteria"/>
</dbReference>
<evidence type="ECO:0000256" key="1">
    <source>
        <dbReference type="ARBA" id="ARBA00009437"/>
    </source>
</evidence>
<comment type="caution">
    <text evidence="4">The sequence shown here is derived from an EMBL/GenBank/DDBJ whole genome shotgun (WGS) entry which is preliminary data.</text>
</comment>
<dbReference type="AlphaFoldDB" id="A0A017THZ5"/>
<evidence type="ECO:0000313" key="4">
    <source>
        <dbReference type="EMBL" id="EYF08231.1"/>
    </source>
</evidence>
<dbReference type="Pfam" id="PF03466">
    <property type="entry name" value="LysR_substrate"/>
    <property type="match status" value="1"/>
</dbReference>
<dbReference type="PANTHER" id="PTHR30537">
    <property type="entry name" value="HTH-TYPE TRANSCRIPTIONAL REGULATOR"/>
    <property type="match status" value="1"/>
</dbReference>